<feature type="domain" description="Protein kinase" evidence="1">
    <location>
        <begin position="1"/>
        <end position="349"/>
    </location>
</feature>
<keyword evidence="2" id="KW-0808">Transferase</keyword>
<protein>
    <submittedName>
        <fullName evidence="2">Kinase</fullName>
    </submittedName>
</protein>
<dbReference type="GO" id="GO:0004672">
    <property type="term" value="F:protein kinase activity"/>
    <property type="evidence" value="ECO:0007669"/>
    <property type="project" value="InterPro"/>
</dbReference>
<sequence length="503" mass="57429">MAVVTVESPYTRKRYQYYDNGDPKKGGLKDVYFSVDKQYVVAIFRERLDDNQKERLKRITGHYLQQISSKEAGDYYLNEVYRWPTDVIEWNGLTGIVVPIYAPKFFFSKGYEKNDLIQGAEKNGKWFAGSKFRNPNFPLRIAGSELGNWMSYLQVCVNLCRGVKKMHAMGLAHSDLSYNNVLVDPVSKSACMIDLDGLVVPGLFPAEVIGTAEFIAPEVMATKHLSKTDPNRKLPRRETDLHSLPVLIYMYLLHRHPLLGGKVHDLDPETDNLLSMGEKALFIEHPTDLSNRPKVNQLSKWEQPWGDVNKLPYTLTGPYLRELFDQAFITGLHHPASRPAADIWEQALLKTSDLLQPCSNQACEQKWYVFDNTTQPKCPFCGQLHSGTLPVLDFYFKSADGPYRPEQHRLMVYTNQYLFPWHVNRNIVRNEKLSEQHKTPAGYFVKHQDKWVLVNQTLTSLRDVTEQADIPIGGFVELSQGKKILFSNEEGGRLALVTLVGAD</sequence>
<dbReference type="RefSeq" id="WP_069381465.1">
    <property type="nucleotide sequence ID" value="NZ_CP017141.1"/>
</dbReference>
<reference evidence="2 3" key="1">
    <citation type="submission" date="2016-08" db="EMBL/GenBank/DDBJ databases">
        <authorList>
            <person name="Seilhamer J.J."/>
        </authorList>
    </citation>
    <scope>NUCLEOTIDE SEQUENCE [LARGE SCALE GENOMIC DNA]</scope>
    <source>
        <strain evidence="2 3">DX4</strain>
    </source>
</reference>
<dbReference type="SUPFAM" id="SSF56112">
    <property type="entry name" value="Protein kinase-like (PK-like)"/>
    <property type="match status" value="1"/>
</dbReference>
<dbReference type="InterPro" id="IPR011009">
    <property type="entry name" value="Kinase-like_dom_sf"/>
</dbReference>
<evidence type="ECO:0000313" key="3">
    <source>
        <dbReference type="Proteomes" id="UP000094313"/>
    </source>
</evidence>
<name>A0A1D7QMC7_9SPHI</name>
<dbReference type="KEGG" id="psty:BFS30_23150"/>
<proteinExistence type="predicted"/>
<evidence type="ECO:0000259" key="1">
    <source>
        <dbReference type="PROSITE" id="PS50011"/>
    </source>
</evidence>
<dbReference type="Proteomes" id="UP000094313">
    <property type="component" value="Chromosome"/>
</dbReference>
<accession>A0A1D7QMC7</accession>
<dbReference type="PROSITE" id="PS50011">
    <property type="entry name" value="PROTEIN_KINASE_DOM"/>
    <property type="match status" value="1"/>
</dbReference>
<gene>
    <name evidence="2" type="ORF">BFS30_23150</name>
</gene>
<keyword evidence="2" id="KW-0418">Kinase</keyword>
<dbReference type="GO" id="GO:0005524">
    <property type="term" value="F:ATP binding"/>
    <property type="evidence" value="ECO:0007669"/>
    <property type="project" value="InterPro"/>
</dbReference>
<dbReference type="InterPro" id="IPR000719">
    <property type="entry name" value="Prot_kinase_dom"/>
</dbReference>
<evidence type="ECO:0000313" key="2">
    <source>
        <dbReference type="EMBL" id="AOM79803.1"/>
    </source>
</evidence>
<keyword evidence="3" id="KW-1185">Reference proteome</keyword>
<dbReference type="EMBL" id="CP017141">
    <property type="protein sequence ID" value="AOM79803.1"/>
    <property type="molecule type" value="Genomic_DNA"/>
</dbReference>
<dbReference type="AlphaFoldDB" id="A0A1D7QMC7"/>
<dbReference type="OrthoDB" id="1022767at2"/>
<organism evidence="2 3">
    <name type="scientific">Pedobacter steynii</name>
    <dbReference type="NCBI Taxonomy" id="430522"/>
    <lineage>
        <taxon>Bacteria</taxon>
        <taxon>Pseudomonadati</taxon>
        <taxon>Bacteroidota</taxon>
        <taxon>Sphingobacteriia</taxon>
        <taxon>Sphingobacteriales</taxon>
        <taxon>Sphingobacteriaceae</taxon>
        <taxon>Pedobacter</taxon>
    </lineage>
</organism>
<dbReference type="Gene3D" id="1.10.510.10">
    <property type="entry name" value="Transferase(Phosphotransferase) domain 1"/>
    <property type="match status" value="1"/>
</dbReference>